<evidence type="ECO:0000313" key="3">
    <source>
        <dbReference type="WBParaSite" id="HPBE_0002403301-mRNA-1"/>
    </source>
</evidence>
<keyword evidence="1" id="KW-0812">Transmembrane</keyword>
<evidence type="ECO:0000256" key="1">
    <source>
        <dbReference type="SAM" id="Phobius"/>
    </source>
</evidence>
<keyword evidence="2" id="KW-1185">Reference proteome</keyword>
<feature type="transmembrane region" description="Helical" evidence="1">
    <location>
        <begin position="124"/>
        <end position="149"/>
    </location>
</feature>
<keyword evidence="1" id="KW-1133">Transmembrane helix</keyword>
<dbReference type="AlphaFoldDB" id="A0A183GMW3"/>
<feature type="transmembrane region" description="Helical" evidence="1">
    <location>
        <begin position="161"/>
        <end position="181"/>
    </location>
</feature>
<sequence>LNGDGNARKVIITIDRSFQNVVGNDTAVVASKWCESISSMLRVSIYRFKNARVSLGIVFNVTITLPFEDDADKLSAEEISLMLMECSEYQEFDLHSIQGETLPVQPITDNDVVELIVNRQLNPLALSLIIVISTILAFVSLYVGGAVVVKVRTDRLVQEMRLAAVLSIAFITVSQCIQIRVNKQLPPGSTSSKPIVIRAGKITVNAPKATPLPAGLNTLDFIGMEARTVKDSYRFLGFSRAIIGVVKDT</sequence>
<organism evidence="2 3">
    <name type="scientific">Heligmosomoides polygyrus</name>
    <name type="common">Parasitic roundworm</name>
    <dbReference type="NCBI Taxonomy" id="6339"/>
    <lineage>
        <taxon>Eukaryota</taxon>
        <taxon>Metazoa</taxon>
        <taxon>Ecdysozoa</taxon>
        <taxon>Nematoda</taxon>
        <taxon>Chromadorea</taxon>
        <taxon>Rhabditida</taxon>
        <taxon>Rhabditina</taxon>
        <taxon>Rhabditomorpha</taxon>
        <taxon>Strongyloidea</taxon>
        <taxon>Heligmosomidae</taxon>
        <taxon>Heligmosomoides</taxon>
    </lineage>
</organism>
<name>A0A183GMW3_HELPZ</name>
<accession>A0A183GMW3</accession>
<reference evidence="3" key="1">
    <citation type="submission" date="2019-09" db="UniProtKB">
        <authorList>
            <consortium name="WormBaseParasite"/>
        </authorList>
    </citation>
    <scope>IDENTIFICATION</scope>
</reference>
<dbReference type="Proteomes" id="UP000050761">
    <property type="component" value="Unassembled WGS sequence"/>
</dbReference>
<proteinExistence type="predicted"/>
<protein>
    <submittedName>
        <fullName evidence="3">Polyprotein</fullName>
    </submittedName>
</protein>
<evidence type="ECO:0000313" key="2">
    <source>
        <dbReference type="Proteomes" id="UP000050761"/>
    </source>
</evidence>
<dbReference type="WBParaSite" id="HPBE_0002403301-mRNA-1">
    <property type="protein sequence ID" value="HPBE_0002403301-mRNA-1"/>
    <property type="gene ID" value="HPBE_0002403301"/>
</dbReference>
<keyword evidence="1" id="KW-0472">Membrane</keyword>